<dbReference type="EMBL" id="BRZA01000002">
    <property type="protein sequence ID" value="GLC88241.1"/>
    <property type="molecule type" value="Genomic_DNA"/>
</dbReference>
<sequence length="429" mass="46164">MTNLNTVSEAINLFEQYFPAGLNYNSGLDQITKPRIRPIGETNSMRLGEQLQFLGALHNQVPSTNTARQGRIETEITKVLSILDLEGYLNVTNSENNNYLNESFALMGLSIIKAGTAYPKLSGPSKQIVDNGLTNLVAFAKNKLTVEYSNGGTWGNRVPTVYTEYQTGTKIKVPLMSLNSTSILIGALGMYENLIAKSQGSSDLIIKFCDALLGFENQVNNGGYYTIGGGVVAPRRLFGSAGYNSVVGQALFLGYKGLAQKPFTDTPVSTNKYQGAGERIAKFYETIIDNRGIRLDEFHNSQGIPVTKAMLDAAMSAADSSNFKADPDSTKAQARYNEATALINTPAHAQSSAYLYSLAWGAPIAFLQKLDKLVVQTGEANPNLAGVSAMRAVVNAPNKENSRIAATGRILTGFAALMMRGVATITDGH</sequence>
<proteinExistence type="predicted"/>
<evidence type="ECO:0000313" key="1">
    <source>
        <dbReference type="EMBL" id="GLC88241.1"/>
    </source>
</evidence>
<comment type="caution">
    <text evidence="1">The sequence shown here is derived from an EMBL/GenBank/DDBJ whole genome shotgun (WGS) entry which is preliminary data.</text>
</comment>
<accession>A0ABQ5NIP3</accession>
<evidence type="ECO:0000313" key="2">
    <source>
        <dbReference type="Proteomes" id="UP001065593"/>
    </source>
</evidence>
<protein>
    <submittedName>
        <fullName evidence="1">Uncharacterized protein</fullName>
    </submittedName>
</protein>
<dbReference type="Proteomes" id="UP001065593">
    <property type="component" value="Unassembled WGS sequence"/>
</dbReference>
<keyword evidence="2" id="KW-1185">Reference proteome</keyword>
<reference evidence="1" key="1">
    <citation type="submission" date="2022-08" db="EMBL/GenBank/DDBJ databases">
        <title>Draft genome sequence of Lysinibacillus sp. strain KH24.</title>
        <authorList>
            <person name="Kanbe H."/>
            <person name="Itoh H."/>
        </authorList>
    </citation>
    <scope>NUCLEOTIDE SEQUENCE</scope>
    <source>
        <strain evidence="1">KH24</strain>
    </source>
</reference>
<dbReference type="RefSeq" id="WP_264988005.1">
    <property type="nucleotide sequence ID" value="NZ_BRZA01000002.1"/>
</dbReference>
<organism evidence="1 2">
    <name type="scientific">Lysinibacillus piscis</name>
    <dbReference type="NCBI Taxonomy" id="2518931"/>
    <lineage>
        <taxon>Bacteria</taxon>
        <taxon>Bacillati</taxon>
        <taxon>Bacillota</taxon>
        <taxon>Bacilli</taxon>
        <taxon>Bacillales</taxon>
        <taxon>Bacillaceae</taxon>
        <taxon>Lysinibacillus</taxon>
    </lineage>
</organism>
<name>A0ABQ5NIP3_9BACI</name>
<gene>
    <name evidence="1" type="ORF">LYSBPC_13680</name>
</gene>